<dbReference type="GO" id="GO:0035097">
    <property type="term" value="C:histone methyltransferase complex"/>
    <property type="evidence" value="ECO:0007669"/>
    <property type="project" value="TreeGrafter"/>
</dbReference>
<protein>
    <recommendedName>
        <fullName evidence="2">Nuclear receptor coactivator 6 TRADD-N domain-containing protein</fullName>
    </recommendedName>
</protein>
<evidence type="ECO:0000313" key="4">
    <source>
        <dbReference type="EMBL" id="CAF3707011.1"/>
    </source>
</evidence>
<dbReference type="Proteomes" id="UP000681722">
    <property type="component" value="Unassembled WGS sequence"/>
</dbReference>
<dbReference type="InterPro" id="IPR026638">
    <property type="entry name" value="NCOA6"/>
</dbReference>
<dbReference type="AlphaFoldDB" id="A0A814BHX8"/>
<sequence length="606" mass="67162">MPPNHEIVEISLTCEGNFLDPTLKQKLYDIKDKLQHILHTGRHQHFELKKIEPWNSVKVTFDIPKEAADRLKLLAIQGNKRLKELGILSVEIGHSSAISLKQNDNTTNTNSIDSQRKFSPTSKNIVGLLCDNLHHSLSTPSATSSTTELPYLGVSNDTISTGRRKGTDQQPTQRRRTRDPSTTTKRRKRTKASDSNAQQITTASDSKLSTKAMVQASTSDTAIYNNNNNNTLLSDTCNQSSSSTNIDQYINSNNKSGTVSYPTNSGAIHGQHQHTQRTTTNDIKTVCPQQNSALSPTFTRPLSTAGTNQKFQYIHKRTNSLSPTQHQTTSDDLSVSGRPMQIGSTPSYHSPHPQQQQQQFHHPLHPHLQQHNMLPSHTQQNQQKTMPMPTYNSSHPNNQNATGVYVRNNSQPSQTSPCSMRQNNVTTNMGSYMNNAELARKQNLSRSTSANYTNNNDMNCNNDLLNNDVWLSYPDQQQHPIYKTKLNGMHMSPPSSTMSMNTPPSLDYIRTLLPNNNALVDPQQGGNLLLASPLGQTKYSGVSSLFCKHQQNSSYGMMLPSPNTRPVCSVPSSNFNPNNPSSMLMLNTTNTGRTSANSVVGVFGKD</sequence>
<gene>
    <name evidence="3" type="ORF">GPM918_LOCUS10058</name>
    <name evidence="4" type="ORF">SRO942_LOCUS10063</name>
</gene>
<dbReference type="GO" id="GO:0005667">
    <property type="term" value="C:transcription regulator complex"/>
    <property type="evidence" value="ECO:0007669"/>
    <property type="project" value="TreeGrafter"/>
</dbReference>
<evidence type="ECO:0000259" key="2">
    <source>
        <dbReference type="Pfam" id="PF13820"/>
    </source>
</evidence>
<dbReference type="EMBL" id="CAJNOQ010001939">
    <property type="protein sequence ID" value="CAF0928610.1"/>
    <property type="molecule type" value="Genomic_DNA"/>
</dbReference>
<feature type="compositionally biased region" description="Polar residues" evidence="1">
    <location>
        <begin position="319"/>
        <end position="333"/>
    </location>
</feature>
<reference evidence="3" key="1">
    <citation type="submission" date="2021-02" db="EMBL/GenBank/DDBJ databases">
        <authorList>
            <person name="Nowell W R."/>
        </authorList>
    </citation>
    <scope>NUCLEOTIDE SEQUENCE</scope>
</reference>
<name>A0A814BHX8_9BILA</name>
<dbReference type="GO" id="GO:0045944">
    <property type="term" value="P:positive regulation of transcription by RNA polymerase II"/>
    <property type="evidence" value="ECO:0007669"/>
    <property type="project" value="TreeGrafter"/>
</dbReference>
<dbReference type="Proteomes" id="UP000663829">
    <property type="component" value="Unassembled WGS sequence"/>
</dbReference>
<proteinExistence type="predicted"/>
<dbReference type="PANTHER" id="PTHR15690">
    <property type="entry name" value="NUCLEAR RECEPTOR COACTIVATOR 6"/>
    <property type="match status" value="1"/>
</dbReference>
<feature type="compositionally biased region" description="Polar residues" evidence="1">
    <location>
        <begin position="196"/>
        <end position="209"/>
    </location>
</feature>
<organism evidence="3 5">
    <name type="scientific">Didymodactylos carnosus</name>
    <dbReference type="NCBI Taxonomy" id="1234261"/>
    <lineage>
        <taxon>Eukaryota</taxon>
        <taxon>Metazoa</taxon>
        <taxon>Spiralia</taxon>
        <taxon>Gnathifera</taxon>
        <taxon>Rotifera</taxon>
        <taxon>Eurotatoria</taxon>
        <taxon>Bdelloidea</taxon>
        <taxon>Philodinida</taxon>
        <taxon>Philodinidae</taxon>
        <taxon>Didymodactylos</taxon>
    </lineage>
</organism>
<evidence type="ECO:0000256" key="1">
    <source>
        <dbReference type="SAM" id="MobiDB-lite"/>
    </source>
</evidence>
<feature type="domain" description="Nuclear receptor coactivator 6 TRADD-N" evidence="2">
    <location>
        <begin position="10"/>
        <end position="105"/>
    </location>
</feature>
<dbReference type="EMBL" id="CAJOBC010001940">
    <property type="protein sequence ID" value="CAF3707011.1"/>
    <property type="molecule type" value="Genomic_DNA"/>
</dbReference>
<evidence type="ECO:0000313" key="3">
    <source>
        <dbReference type="EMBL" id="CAF0928610.1"/>
    </source>
</evidence>
<evidence type="ECO:0000313" key="5">
    <source>
        <dbReference type="Proteomes" id="UP000663829"/>
    </source>
</evidence>
<dbReference type="Pfam" id="PF13820">
    <property type="entry name" value="NCOA6_TRADD-N"/>
    <property type="match status" value="1"/>
</dbReference>
<dbReference type="InterPro" id="IPR032715">
    <property type="entry name" value="NCOA6_TRADD-N"/>
</dbReference>
<dbReference type="GO" id="GO:0003713">
    <property type="term" value="F:transcription coactivator activity"/>
    <property type="evidence" value="ECO:0007669"/>
    <property type="project" value="InterPro"/>
</dbReference>
<feature type="region of interest" description="Disordered" evidence="1">
    <location>
        <begin position="139"/>
        <end position="212"/>
    </location>
</feature>
<keyword evidence="5" id="KW-1185">Reference proteome</keyword>
<comment type="caution">
    <text evidence="3">The sequence shown here is derived from an EMBL/GenBank/DDBJ whole genome shotgun (WGS) entry which is preliminary data.</text>
</comment>
<accession>A0A814BHX8</accession>
<feature type="region of interest" description="Disordered" evidence="1">
    <location>
        <begin position="317"/>
        <end position="337"/>
    </location>
</feature>
<dbReference type="PANTHER" id="PTHR15690:SF0">
    <property type="entry name" value="NUCLEAR RECEPTOR COACTIVATOR 6"/>
    <property type="match status" value="1"/>
</dbReference>
<dbReference type="OrthoDB" id="5967287at2759"/>